<dbReference type="Pfam" id="PF00011">
    <property type="entry name" value="HSP20"/>
    <property type="match status" value="1"/>
</dbReference>
<dbReference type="PANTHER" id="PTHR11527">
    <property type="entry name" value="HEAT-SHOCK PROTEIN 20 FAMILY MEMBER"/>
    <property type="match status" value="1"/>
</dbReference>
<dbReference type="InterPro" id="IPR008978">
    <property type="entry name" value="HSP20-like_chaperone"/>
</dbReference>
<dbReference type="CDD" id="cd06464">
    <property type="entry name" value="ACD_sHsps-like"/>
    <property type="match status" value="1"/>
</dbReference>
<feature type="domain" description="SHSP" evidence="3">
    <location>
        <begin position="35"/>
        <end position="155"/>
    </location>
</feature>
<accession>K7PF09</accession>
<proteinExistence type="inferred from homology"/>
<dbReference type="InterPro" id="IPR002068">
    <property type="entry name" value="A-crystallin/Hsp20_dom"/>
</dbReference>
<evidence type="ECO:0000259" key="3">
    <source>
        <dbReference type="PROSITE" id="PS01031"/>
    </source>
</evidence>
<dbReference type="InterPro" id="IPR031107">
    <property type="entry name" value="Small_HSP"/>
</dbReference>
<protein>
    <submittedName>
        <fullName evidence="4">Hsp20/alpha crystallin family protein</fullName>
    </submittedName>
</protein>
<dbReference type="SUPFAM" id="SSF49764">
    <property type="entry name" value="HSP20-like chaperones"/>
    <property type="match status" value="1"/>
</dbReference>
<comment type="similarity">
    <text evidence="1 2">Belongs to the small heat shock protein (HSP20) family.</text>
</comment>
<evidence type="ECO:0000256" key="2">
    <source>
        <dbReference type="RuleBase" id="RU003616"/>
    </source>
</evidence>
<dbReference type="EMBL" id="JN903693">
    <property type="protein sequence ID" value="AFK83740.1"/>
    <property type="molecule type" value="Genomic_DNA"/>
</dbReference>
<reference evidence="4" key="2">
    <citation type="journal article" date="2013" name="Biotechnol. Bioeng.">
        <title>Biochemical characterization and crystal structure of a GH10 xylanase from termite gut bacteria reveal a novel structural feature and significance of its bacterial Ig-like domain.</title>
        <authorList>
            <person name="Han Q."/>
            <person name="Liu N."/>
            <person name="Robinson H."/>
            <person name="Cao L."/>
            <person name="Qian C."/>
            <person name="Wang Q."/>
            <person name="Xie L."/>
            <person name="Ding H."/>
            <person name="Wang Q."/>
            <person name="Huang Y."/>
            <person name="Li J."/>
            <person name="Zhou Z."/>
        </authorList>
    </citation>
    <scope>NUCLEOTIDE SEQUENCE</scope>
</reference>
<organism evidence="4">
    <name type="scientific">uncultured bacterium 35A20</name>
    <dbReference type="NCBI Taxonomy" id="1194347"/>
    <lineage>
        <taxon>Bacteria</taxon>
        <taxon>environmental samples</taxon>
    </lineage>
</organism>
<evidence type="ECO:0000256" key="1">
    <source>
        <dbReference type="PROSITE-ProRule" id="PRU00285"/>
    </source>
</evidence>
<sequence>MKTLTLYRPNTIQNALSDFDRYFESFFGDSVLSPTGRVYSHIPAVDVRETENAYTLDMELPGYDEKNIEVHMDGSSLTITSKQEEMKSANGEKDEKAEGTYILRERSLSTFSRSFKLPENADPEAVSAGFKNGILTLQIKKRAEAQKRTIQINAA</sequence>
<dbReference type="Gene3D" id="2.60.40.790">
    <property type="match status" value="1"/>
</dbReference>
<dbReference type="PROSITE" id="PS01031">
    <property type="entry name" value="SHSP"/>
    <property type="match status" value="1"/>
</dbReference>
<name>K7PF09_9BACT</name>
<evidence type="ECO:0000313" key="4">
    <source>
        <dbReference type="EMBL" id="AFK83740.1"/>
    </source>
</evidence>
<reference evidence="4" key="1">
    <citation type="submission" date="2011-10" db="EMBL/GenBank/DDBJ databases">
        <authorList>
            <person name="Ning L."/>
        </authorList>
    </citation>
    <scope>NUCLEOTIDE SEQUENCE</scope>
</reference>
<dbReference type="AlphaFoldDB" id="K7PF09"/>